<dbReference type="Proteomes" id="UP001056756">
    <property type="component" value="Chromosome"/>
</dbReference>
<feature type="domain" description="Xylose isomerase-like TIM barrel" evidence="1">
    <location>
        <begin position="42"/>
        <end position="267"/>
    </location>
</feature>
<dbReference type="PANTHER" id="PTHR12110">
    <property type="entry name" value="HYDROXYPYRUVATE ISOMERASE"/>
    <property type="match status" value="1"/>
</dbReference>
<dbReference type="SUPFAM" id="SSF51658">
    <property type="entry name" value="Xylose isomerase-like"/>
    <property type="match status" value="1"/>
</dbReference>
<dbReference type="KEGG" id="plig:NAG76_05105"/>
<evidence type="ECO:0000313" key="3">
    <source>
        <dbReference type="Proteomes" id="UP001056756"/>
    </source>
</evidence>
<gene>
    <name evidence="2" type="ORF">NAG76_05105</name>
</gene>
<accession>A0A9J6ZIK1</accession>
<name>A0A9J6ZIK1_9BACL</name>
<evidence type="ECO:0000259" key="1">
    <source>
        <dbReference type="Pfam" id="PF01261"/>
    </source>
</evidence>
<sequence>MRLGGQVFIEQETPEAWGKALSEARFRATTCPFDGNDMNVAAHYLAIAKQYDIVIAEVGAWSNPISPNEVTAKTAVDHCIQRLNLANEIGAGVCVNIAGSRGEQWDGPHVDNLTSDTFALIVDTVRTIIDAVQPTRTFYALEMMPWIFPNSVESYVQLVNAIDRKAFAVHFDPVNIINTPHTYYNNDLLIIDFIKNLGPYIKNVHAKDIFLHPKLTLHFDEVVPGQGQLNYTVLLQQLNLLQRDIPIIIEHLSTNDQYNAAANYIRSIADQQNIII</sequence>
<dbReference type="EMBL" id="CP097899">
    <property type="protein sequence ID" value="URN95624.1"/>
    <property type="molecule type" value="Genomic_DNA"/>
</dbReference>
<dbReference type="InterPro" id="IPR050312">
    <property type="entry name" value="IolE/XylAMocC-like"/>
</dbReference>
<dbReference type="GO" id="GO:0016853">
    <property type="term" value="F:isomerase activity"/>
    <property type="evidence" value="ECO:0007669"/>
    <property type="project" value="UniProtKB-KW"/>
</dbReference>
<protein>
    <submittedName>
        <fullName evidence="2">Sugar phosphate isomerase/epimerase</fullName>
    </submittedName>
</protein>
<keyword evidence="2" id="KW-0413">Isomerase</keyword>
<reference evidence="2" key="1">
    <citation type="submission" date="2022-05" db="EMBL/GenBank/DDBJ databases">
        <title>Novel bacterial taxa in a minimal lignocellulolytic consortium and its capacity to transform plastics disclosed by genome-resolved metagenomics.</title>
        <authorList>
            <person name="Rodriguez C.A.D."/>
            <person name="Diaz-Garcia L."/>
            <person name="Herrera K."/>
            <person name="Tarazona N.A."/>
            <person name="Sproer C."/>
            <person name="Overmann J."/>
            <person name="Jimenez D.J."/>
        </authorList>
    </citation>
    <scope>NUCLEOTIDE SEQUENCE</scope>
    <source>
        <strain evidence="2">MAG5</strain>
    </source>
</reference>
<dbReference type="InterPro" id="IPR036237">
    <property type="entry name" value="Xyl_isomerase-like_sf"/>
</dbReference>
<dbReference type="AlphaFoldDB" id="A0A9J6ZIK1"/>
<dbReference type="PANTHER" id="PTHR12110:SF21">
    <property type="entry name" value="XYLOSE ISOMERASE-LIKE TIM BARREL DOMAIN-CONTAINING PROTEIN"/>
    <property type="match status" value="1"/>
</dbReference>
<proteinExistence type="predicted"/>
<evidence type="ECO:0000313" key="2">
    <source>
        <dbReference type="EMBL" id="URN95624.1"/>
    </source>
</evidence>
<dbReference type="Pfam" id="PF01261">
    <property type="entry name" value="AP_endonuc_2"/>
    <property type="match status" value="1"/>
</dbReference>
<dbReference type="InterPro" id="IPR013022">
    <property type="entry name" value="Xyl_isomerase-like_TIM-brl"/>
</dbReference>
<dbReference type="Gene3D" id="3.20.20.150">
    <property type="entry name" value="Divalent-metal-dependent TIM barrel enzymes"/>
    <property type="match status" value="1"/>
</dbReference>
<organism evidence="2 3">
    <name type="scientific">Candidatus Pristimantibacillus lignocellulolyticus</name>
    <dbReference type="NCBI Taxonomy" id="2994561"/>
    <lineage>
        <taxon>Bacteria</taxon>
        <taxon>Bacillati</taxon>
        <taxon>Bacillota</taxon>
        <taxon>Bacilli</taxon>
        <taxon>Bacillales</taxon>
        <taxon>Paenibacillaceae</taxon>
        <taxon>Candidatus Pristimantibacillus</taxon>
    </lineage>
</organism>